<reference evidence="3" key="1">
    <citation type="journal article" date="2019" name="Int. J. Syst. Evol. Microbiol.">
        <title>The Global Catalogue of Microorganisms (GCM) 10K type strain sequencing project: providing services to taxonomists for standard genome sequencing and annotation.</title>
        <authorList>
            <consortium name="The Broad Institute Genomics Platform"/>
            <consortium name="The Broad Institute Genome Sequencing Center for Infectious Disease"/>
            <person name="Wu L."/>
            <person name="Ma J."/>
        </authorList>
    </citation>
    <scope>NUCLEOTIDE SEQUENCE [LARGE SCALE GENOMIC DNA]</scope>
    <source>
        <strain evidence="3">CCM 7435</strain>
    </source>
</reference>
<dbReference type="Gene3D" id="3.10.450.50">
    <property type="match status" value="1"/>
</dbReference>
<feature type="domain" description="DUF4440" evidence="1">
    <location>
        <begin position="10"/>
        <end position="117"/>
    </location>
</feature>
<dbReference type="SUPFAM" id="SSF54427">
    <property type="entry name" value="NTF2-like"/>
    <property type="match status" value="1"/>
</dbReference>
<dbReference type="Pfam" id="PF14534">
    <property type="entry name" value="DUF4440"/>
    <property type="match status" value="1"/>
</dbReference>
<gene>
    <name evidence="2" type="ORF">ACFSNC_01260</name>
</gene>
<evidence type="ECO:0000313" key="3">
    <source>
        <dbReference type="Proteomes" id="UP001597299"/>
    </source>
</evidence>
<accession>A0ABW4YS94</accession>
<dbReference type="EMBL" id="JBHUHD010000001">
    <property type="protein sequence ID" value="MFD2139018.1"/>
    <property type="molecule type" value="Genomic_DNA"/>
</dbReference>
<evidence type="ECO:0000259" key="1">
    <source>
        <dbReference type="Pfam" id="PF14534"/>
    </source>
</evidence>
<dbReference type="InterPro" id="IPR027843">
    <property type="entry name" value="DUF4440"/>
</dbReference>
<comment type="caution">
    <text evidence="2">The sequence shown here is derived from an EMBL/GenBank/DDBJ whole genome shotgun (WGS) entry which is preliminary data.</text>
</comment>
<organism evidence="2 3">
    <name type="scientific">Ancylobacter oerskovii</name>
    <dbReference type="NCBI Taxonomy" id="459519"/>
    <lineage>
        <taxon>Bacteria</taxon>
        <taxon>Pseudomonadati</taxon>
        <taxon>Pseudomonadota</taxon>
        <taxon>Alphaproteobacteria</taxon>
        <taxon>Hyphomicrobiales</taxon>
        <taxon>Xanthobacteraceae</taxon>
        <taxon>Ancylobacter</taxon>
    </lineage>
</organism>
<evidence type="ECO:0000313" key="2">
    <source>
        <dbReference type="EMBL" id="MFD2139018.1"/>
    </source>
</evidence>
<dbReference type="Proteomes" id="UP001597299">
    <property type="component" value="Unassembled WGS sequence"/>
</dbReference>
<proteinExistence type="predicted"/>
<name>A0ABW4YS94_9HYPH</name>
<sequence length="126" mass="13347">MSEAAAVEEIAAAEESLRRAALAGDVAALDALLADDLVFVDAAGRILDKQADLDLHRTGALRLSRVDFSDLRIRLLDPHTAHTVLRADAAGVAGGAPFSAALRFSRLWRRTAPGWRVVAIHASAIA</sequence>
<dbReference type="InterPro" id="IPR032710">
    <property type="entry name" value="NTF2-like_dom_sf"/>
</dbReference>
<keyword evidence="3" id="KW-1185">Reference proteome</keyword>
<dbReference type="RefSeq" id="WP_213354873.1">
    <property type="nucleotide sequence ID" value="NZ_JAHBGB010000041.1"/>
</dbReference>
<protein>
    <submittedName>
        <fullName evidence="2">DUF4440 domain-containing protein</fullName>
    </submittedName>
</protein>